<feature type="transmembrane region" description="Helical" evidence="1">
    <location>
        <begin position="42"/>
        <end position="63"/>
    </location>
</feature>
<organism evidence="3 4">
    <name type="scientific">Longicatena caecimuris</name>
    <dbReference type="NCBI Taxonomy" id="1796635"/>
    <lineage>
        <taxon>Bacteria</taxon>
        <taxon>Bacillati</taxon>
        <taxon>Bacillota</taxon>
        <taxon>Erysipelotrichia</taxon>
        <taxon>Erysipelotrichales</taxon>
        <taxon>Erysipelotrichaceae</taxon>
        <taxon>Longicatena</taxon>
    </lineage>
</organism>
<dbReference type="Proteomes" id="UP000295773">
    <property type="component" value="Unassembled WGS sequence"/>
</dbReference>
<proteinExistence type="predicted"/>
<dbReference type="RefSeq" id="WP_008690455.1">
    <property type="nucleotide sequence ID" value="NZ_AP024510.1"/>
</dbReference>
<comment type="caution">
    <text evidence="3">The sequence shown here is derived from an EMBL/GenBank/DDBJ whole genome shotgun (WGS) entry which is preliminary data.</text>
</comment>
<gene>
    <name evidence="3" type="ORF">EDD61_11540</name>
</gene>
<dbReference type="EMBL" id="SMBP01000015">
    <property type="protein sequence ID" value="TCU58241.1"/>
    <property type="molecule type" value="Genomic_DNA"/>
</dbReference>
<evidence type="ECO:0000313" key="4">
    <source>
        <dbReference type="Proteomes" id="UP000295773"/>
    </source>
</evidence>
<dbReference type="GO" id="GO:0030153">
    <property type="term" value="P:bacteriocin immunity"/>
    <property type="evidence" value="ECO:0007669"/>
    <property type="project" value="InterPro"/>
</dbReference>
<reference evidence="3 4" key="1">
    <citation type="submission" date="2019-03" db="EMBL/GenBank/DDBJ databases">
        <title>Genomic Encyclopedia of Type Strains, Phase IV (KMG-IV): sequencing the most valuable type-strain genomes for metagenomic binning, comparative biology and taxonomic classification.</title>
        <authorList>
            <person name="Goeker M."/>
        </authorList>
    </citation>
    <scope>NUCLEOTIDE SEQUENCE [LARGE SCALE GENOMIC DNA]</scope>
    <source>
        <strain evidence="3 4">DSM 29481</strain>
    </source>
</reference>
<dbReference type="Pfam" id="PF06713">
    <property type="entry name" value="bPH_4"/>
    <property type="match status" value="1"/>
</dbReference>
<dbReference type="AlphaFoldDB" id="A0A4R3T8U7"/>
<evidence type="ECO:0000313" key="3">
    <source>
        <dbReference type="EMBL" id="TCU58241.1"/>
    </source>
</evidence>
<evidence type="ECO:0000256" key="1">
    <source>
        <dbReference type="SAM" id="Phobius"/>
    </source>
</evidence>
<feature type="domain" description="Uncharacterized protein YyaB-like PH" evidence="2">
    <location>
        <begin position="59"/>
        <end position="136"/>
    </location>
</feature>
<dbReference type="InterPro" id="IPR009589">
    <property type="entry name" value="PH_YyaB-like"/>
</dbReference>
<accession>A0A4R3T8U7</accession>
<keyword evidence="1" id="KW-1133">Transmembrane helix</keyword>
<keyword evidence="4" id="KW-1185">Reference proteome</keyword>
<sequence>MKVKSKIGAFWIAALIFMAFCTFMMLRLVIHQKDIALDAIELLAVFCIDFLLLWATFDTWYAFQEDYLEIKSACFCHKKIHYFAITSIEETQASYSSVALSNDRLDITYVNEAHEQEEILISPVKKDEFIAQLKHRSKIL</sequence>
<keyword evidence="1" id="KW-0472">Membrane</keyword>
<protein>
    <submittedName>
        <fullName evidence="3">PH (Pleckstrin Homology) domain-containing protein</fullName>
    </submittedName>
</protein>
<feature type="transmembrane region" description="Helical" evidence="1">
    <location>
        <begin position="7"/>
        <end position="30"/>
    </location>
</feature>
<dbReference type="GeneID" id="73796915"/>
<keyword evidence="1" id="KW-0812">Transmembrane</keyword>
<name>A0A4R3T8U7_9FIRM</name>
<evidence type="ECO:0000259" key="2">
    <source>
        <dbReference type="Pfam" id="PF06713"/>
    </source>
</evidence>